<evidence type="ECO:0000256" key="13">
    <source>
        <dbReference type="SAM" id="SignalP"/>
    </source>
</evidence>
<keyword evidence="3 11" id="KW-1134">Transmembrane beta strand</keyword>
<evidence type="ECO:0000256" key="4">
    <source>
        <dbReference type="ARBA" id="ARBA00022496"/>
    </source>
</evidence>
<evidence type="ECO:0000256" key="11">
    <source>
        <dbReference type="PROSITE-ProRule" id="PRU01360"/>
    </source>
</evidence>
<evidence type="ECO:0000259" key="15">
    <source>
        <dbReference type="Pfam" id="PF07715"/>
    </source>
</evidence>
<feature type="domain" description="TonB-dependent receptor-like beta-barrel" evidence="14">
    <location>
        <begin position="280"/>
        <end position="698"/>
    </location>
</feature>
<dbReference type="InterPro" id="IPR012910">
    <property type="entry name" value="Plug_dom"/>
</dbReference>
<dbReference type="InterPro" id="IPR036942">
    <property type="entry name" value="Beta-barrel_TonB_sf"/>
</dbReference>
<dbReference type="PROSITE" id="PS52016">
    <property type="entry name" value="TONB_DEPENDENT_REC_3"/>
    <property type="match status" value="1"/>
</dbReference>
<evidence type="ECO:0000256" key="7">
    <source>
        <dbReference type="ARBA" id="ARBA00023065"/>
    </source>
</evidence>
<evidence type="ECO:0000256" key="12">
    <source>
        <dbReference type="RuleBase" id="RU003357"/>
    </source>
</evidence>
<accession>A0A7W7KD89</accession>
<evidence type="ECO:0000313" key="16">
    <source>
        <dbReference type="EMBL" id="MBB4860657.1"/>
    </source>
</evidence>
<evidence type="ECO:0000256" key="10">
    <source>
        <dbReference type="ARBA" id="ARBA00023237"/>
    </source>
</evidence>
<dbReference type="SUPFAM" id="SSF56935">
    <property type="entry name" value="Porins"/>
    <property type="match status" value="1"/>
</dbReference>
<comment type="similarity">
    <text evidence="11 12">Belongs to the TonB-dependent receptor family.</text>
</comment>
<evidence type="ECO:0000256" key="2">
    <source>
        <dbReference type="ARBA" id="ARBA00022448"/>
    </source>
</evidence>
<dbReference type="RefSeq" id="WP_184249839.1">
    <property type="nucleotide sequence ID" value="NZ_JACHLR010000027.1"/>
</dbReference>
<dbReference type="InterPro" id="IPR039426">
    <property type="entry name" value="TonB-dep_rcpt-like"/>
</dbReference>
<proteinExistence type="inferred from homology"/>
<keyword evidence="10 11" id="KW-0998">Cell outer membrane</keyword>
<keyword evidence="13" id="KW-0732">Signal</keyword>
<dbReference type="PANTHER" id="PTHR32552:SF81">
    <property type="entry name" value="TONB-DEPENDENT OUTER MEMBRANE RECEPTOR"/>
    <property type="match status" value="1"/>
</dbReference>
<dbReference type="Proteomes" id="UP000555448">
    <property type="component" value="Unassembled WGS sequence"/>
</dbReference>
<keyword evidence="5 11" id="KW-0812">Transmembrane</keyword>
<reference evidence="16 17" key="1">
    <citation type="submission" date="2020-08" db="EMBL/GenBank/DDBJ databases">
        <title>Functional genomics of gut bacteria from endangered species of beetles.</title>
        <authorList>
            <person name="Carlos-Shanley C."/>
        </authorList>
    </citation>
    <scope>NUCLEOTIDE SEQUENCE [LARGE SCALE GENOMIC DNA]</scope>
    <source>
        <strain evidence="16 17">S00245</strain>
    </source>
</reference>
<gene>
    <name evidence="16" type="ORF">HNO88_004001</name>
</gene>
<dbReference type="GO" id="GO:0006826">
    <property type="term" value="P:iron ion transport"/>
    <property type="evidence" value="ECO:0007669"/>
    <property type="project" value="UniProtKB-KW"/>
</dbReference>
<evidence type="ECO:0000259" key="14">
    <source>
        <dbReference type="Pfam" id="PF00593"/>
    </source>
</evidence>
<dbReference type="EMBL" id="JACHLR010000027">
    <property type="protein sequence ID" value="MBB4860657.1"/>
    <property type="molecule type" value="Genomic_DNA"/>
</dbReference>
<dbReference type="Pfam" id="PF00593">
    <property type="entry name" value="TonB_dep_Rec_b-barrel"/>
    <property type="match status" value="1"/>
</dbReference>
<dbReference type="GO" id="GO:0009279">
    <property type="term" value="C:cell outer membrane"/>
    <property type="evidence" value="ECO:0007669"/>
    <property type="project" value="UniProtKB-SubCell"/>
</dbReference>
<keyword evidence="9 11" id="KW-0472">Membrane</keyword>
<evidence type="ECO:0000256" key="3">
    <source>
        <dbReference type="ARBA" id="ARBA00022452"/>
    </source>
</evidence>
<keyword evidence="6" id="KW-0408">Iron</keyword>
<sequence>MSKTFGAVSVAAIASGLLIAGSAQAQTAPDQPANDVAAPGDIVVTAQKSNSRVAKTPIAMNVLTGDEVRATGVHDLGTLSRVTPSISFATSAQPAVFIGIRGILSQSNSEIGDPAVAIGVDNFFANRTYTLNQSLYDLARIEVLRGPQGTLYGRNAIGGVINFITQKPTKELEGFASITGGNYGTLNTEGAFNVPLSDTVQVRASWGTFQHNAYYKNPLQPEGNNKANSASGRLAVAFQPSERFDGTLMFQYTHSGGTSATFQEIPFVDNATRTDIVHQKPAGVYADEWSSLVPFFQDIDDIRFHWDFNYHFSDALTLNYNGGYDTVDYKYQQSNSNLTTMTAAKFIQHEKPKTMSHELRLSSDAAQPLSAQAGLYYFKEASELDSGTKTLFNNQFVQLTRFVDPKVDTISKAVFAQVTYRPVETLTLSGGLRQTWDSRVRVGVGYGYTNGVQTSTSSQNGDVKSKKLTYHAGVDWNPTSDTMLYAKVDSGYKAGGFNTSGLRSFSYDPETSTVIEGGLKQQFLGRRALFSVSGFHNDYKGYQASLGLCSVCNNTIAGIVNAGSAKIWGVETSLDAKIAPIGTLNLAVNYLSAKFDDFQATYTNQGPNGPRATVPVDLSGNRLPQASKWTMAGGLQRTFAIGDGGLTADVRGTYRSKQYFSIYNFPENTQNGYVLVDGYLEYKPANARYSVQVFVRNLTNKQYITFTTNNQTIRGYLYGYGDPRTVGVKLTGNF</sequence>
<feature type="domain" description="TonB-dependent receptor plug" evidence="15">
    <location>
        <begin position="54"/>
        <end position="160"/>
    </location>
</feature>
<keyword evidence="16" id="KW-0675">Receptor</keyword>
<evidence type="ECO:0000256" key="5">
    <source>
        <dbReference type="ARBA" id="ARBA00022692"/>
    </source>
</evidence>
<evidence type="ECO:0000256" key="9">
    <source>
        <dbReference type="ARBA" id="ARBA00023136"/>
    </source>
</evidence>
<comment type="caution">
    <text evidence="16">The sequence shown here is derived from an EMBL/GenBank/DDBJ whole genome shotgun (WGS) entry which is preliminary data.</text>
</comment>
<evidence type="ECO:0000256" key="8">
    <source>
        <dbReference type="ARBA" id="ARBA00023077"/>
    </source>
</evidence>
<keyword evidence="8 12" id="KW-0798">TonB box</keyword>
<organism evidence="16 17">
    <name type="scientific">Novosphingobium chloroacetimidivorans</name>
    <dbReference type="NCBI Taxonomy" id="1428314"/>
    <lineage>
        <taxon>Bacteria</taxon>
        <taxon>Pseudomonadati</taxon>
        <taxon>Pseudomonadota</taxon>
        <taxon>Alphaproteobacteria</taxon>
        <taxon>Sphingomonadales</taxon>
        <taxon>Sphingomonadaceae</taxon>
        <taxon>Novosphingobium</taxon>
    </lineage>
</organism>
<feature type="chain" id="PRO_5030777103" evidence="13">
    <location>
        <begin position="26"/>
        <end position="734"/>
    </location>
</feature>
<dbReference type="InterPro" id="IPR000531">
    <property type="entry name" value="Beta-barrel_TonB"/>
</dbReference>
<keyword evidence="7" id="KW-0406">Ion transport</keyword>
<dbReference type="Pfam" id="PF07715">
    <property type="entry name" value="Plug"/>
    <property type="match status" value="1"/>
</dbReference>
<name>A0A7W7KD89_9SPHN</name>
<dbReference type="AlphaFoldDB" id="A0A7W7KD89"/>
<keyword evidence="4" id="KW-0410">Iron transport</keyword>
<keyword evidence="17" id="KW-1185">Reference proteome</keyword>
<dbReference type="PANTHER" id="PTHR32552">
    <property type="entry name" value="FERRICHROME IRON RECEPTOR-RELATED"/>
    <property type="match status" value="1"/>
</dbReference>
<comment type="subcellular location">
    <subcellularLocation>
        <location evidence="1 11">Cell outer membrane</location>
        <topology evidence="1 11">Multi-pass membrane protein</topology>
    </subcellularLocation>
</comment>
<keyword evidence="2 11" id="KW-0813">Transport</keyword>
<dbReference type="Gene3D" id="2.40.170.20">
    <property type="entry name" value="TonB-dependent receptor, beta-barrel domain"/>
    <property type="match status" value="1"/>
</dbReference>
<protein>
    <submittedName>
        <fullName evidence="16">Iron complex outermembrane receptor protein</fullName>
    </submittedName>
</protein>
<evidence type="ECO:0000256" key="1">
    <source>
        <dbReference type="ARBA" id="ARBA00004571"/>
    </source>
</evidence>
<feature type="signal peptide" evidence="13">
    <location>
        <begin position="1"/>
        <end position="25"/>
    </location>
</feature>
<evidence type="ECO:0000313" key="17">
    <source>
        <dbReference type="Proteomes" id="UP000555448"/>
    </source>
</evidence>
<evidence type="ECO:0000256" key="6">
    <source>
        <dbReference type="ARBA" id="ARBA00023004"/>
    </source>
</evidence>